<keyword evidence="1 4" id="KW-0889">Transcription antitermination</keyword>
<dbReference type="EMBL" id="DXFQ01000035">
    <property type="protein sequence ID" value="HIX19395.1"/>
    <property type="molecule type" value="Genomic_DNA"/>
</dbReference>
<name>A0A9D1VAC5_9BACT</name>
<dbReference type="GO" id="GO:0006353">
    <property type="term" value="P:DNA-templated transcription termination"/>
    <property type="evidence" value="ECO:0007669"/>
    <property type="project" value="UniProtKB-UniRule"/>
</dbReference>
<comment type="similarity">
    <text evidence="4 5">Belongs to the NusG family.</text>
</comment>
<keyword evidence="2 4" id="KW-0805">Transcription regulation</keyword>
<dbReference type="InterPro" id="IPR001062">
    <property type="entry name" value="Transcrpt_antiterm_NusG"/>
</dbReference>
<keyword evidence="3 4" id="KW-0804">Transcription</keyword>
<sequence>MSRPYDRKPAGSRSVPEAKDQWYVLHVLSNKEKRTLDNLKRLIEEDEEVRSLIQSEPKLYMEKIEEVRNGKKYTVERKLYPGYIYLNIALRRPDNSLCNDAWYKIQAVDGVISFACGRNKEPLPMPASDVRNFLEEVQRREGIARPKVVFNVNDIVVVRDGAFKDERGVVEEVDAERGRLRVGVTMFGRSNALDLDYTQVQHVPDDELNK</sequence>
<protein>
    <recommendedName>
        <fullName evidence="4 5">Transcription termination/antitermination protein NusG</fullName>
    </recommendedName>
</protein>
<evidence type="ECO:0000256" key="2">
    <source>
        <dbReference type="ARBA" id="ARBA00023015"/>
    </source>
</evidence>
<dbReference type="InterPro" id="IPR047050">
    <property type="entry name" value="NGN"/>
</dbReference>
<keyword evidence="4 5" id="KW-0806">Transcription termination</keyword>
<evidence type="ECO:0000256" key="4">
    <source>
        <dbReference type="HAMAP-Rule" id="MF_00948"/>
    </source>
</evidence>
<dbReference type="Pfam" id="PF02357">
    <property type="entry name" value="NusG"/>
    <property type="match status" value="1"/>
</dbReference>
<proteinExistence type="inferred from homology"/>
<dbReference type="SUPFAM" id="SSF50104">
    <property type="entry name" value="Translation proteins SH3-like domain"/>
    <property type="match status" value="1"/>
</dbReference>
<dbReference type="AlphaFoldDB" id="A0A9D1VAC5"/>
<reference evidence="8" key="1">
    <citation type="journal article" date="2021" name="PeerJ">
        <title>Extensive microbial diversity within the chicken gut microbiome revealed by metagenomics and culture.</title>
        <authorList>
            <person name="Gilroy R."/>
            <person name="Ravi A."/>
            <person name="Getino M."/>
            <person name="Pursley I."/>
            <person name="Horton D.L."/>
            <person name="Alikhan N.F."/>
            <person name="Baker D."/>
            <person name="Gharbi K."/>
            <person name="Hall N."/>
            <person name="Watson M."/>
            <person name="Adriaenssens E.M."/>
            <person name="Foster-Nyarko E."/>
            <person name="Jarju S."/>
            <person name="Secka A."/>
            <person name="Antonio M."/>
            <person name="Oren A."/>
            <person name="Chaudhuri R.R."/>
            <person name="La Ragione R."/>
            <person name="Hildebrand F."/>
            <person name="Pallen M.J."/>
        </authorList>
    </citation>
    <scope>NUCLEOTIDE SEQUENCE</scope>
    <source>
        <strain evidence="8">14975</strain>
    </source>
</reference>
<comment type="caution">
    <text evidence="8">The sequence shown here is derived from an EMBL/GenBank/DDBJ whole genome shotgun (WGS) entry which is preliminary data.</text>
</comment>
<feature type="domain" description="NusG-like N-terminal" evidence="7">
    <location>
        <begin position="19"/>
        <end position="137"/>
    </location>
</feature>
<dbReference type="InterPro" id="IPR006645">
    <property type="entry name" value="NGN-like_dom"/>
</dbReference>
<organism evidence="8 9">
    <name type="scientific">Candidatus Akkermansia intestinigallinarum</name>
    <dbReference type="NCBI Taxonomy" id="2838431"/>
    <lineage>
        <taxon>Bacteria</taxon>
        <taxon>Pseudomonadati</taxon>
        <taxon>Verrucomicrobiota</taxon>
        <taxon>Verrucomicrobiia</taxon>
        <taxon>Verrucomicrobiales</taxon>
        <taxon>Akkermansiaceae</taxon>
        <taxon>Akkermansia</taxon>
    </lineage>
</organism>
<evidence type="ECO:0000256" key="6">
    <source>
        <dbReference type="SAM" id="Coils"/>
    </source>
</evidence>
<dbReference type="PANTHER" id="PTHR30265:SF4">
    <property type="entry name" value="KOW MOTIF FAMILY PROTEIN, EXPRESSED"/>
    <property type="match status" value="1"/>
</dbReference>
<dbReference type="GO" id="GO:0032784">
    <property type="term" value="P:regulation of DNA-templated transcription elongation"/>
    <property type="evidence" value="ECO:0007669"/>
    <property type="project" value="InterPro"/>
</dbReference>
<evidence type="ECO:0000313" key="9">
    <source>
        <dbReference type="Proteomes" id="UP000823964"/>
    </source>
</evidence>
<dbReference type="GO" id="GO:0006354">
    <property type="term" value="P:DNA-templated transcription elongation"/>
    <property type="evidence" value="ECO:0007669"/>
    <property type="project" value="UniProtKB-UniRule"/>
</dbReference>
<dbReference type="InterPro" id="IPR036735">
    <property type="entry name" value="NGN_dom_sf"/>
</dbReference>
<evidence type="ECO:0000256" key="3">
    <source>
        <dbReference type="ARBA" id="ARBA00023163"/>
    </source>
</evidence>
<feature type="coiled-coil region" evidence="6">
    <location>
        <begin position="29"/>
        <end position="56"/>
    </location>
</feature>
<dbReference type="SUPFAM" id="SSF82679">
    <property type="entry name" value="N-utilization substance G protein NusG, N-terminal domain"/>
    <property type="match status" value="1"/>
</dbReference>
<dbReference type="PRINTS" id="PR00338">
    <property type="entry name" value="NUSGTNSCPFCT"/>
</dbReference>
<dbReference type="Gene3D" id="2.30.30.30">
    <property type="match status" value="1"/>
</dbReference>
<dbReference type="PANTHER" id="PTHR30265">
    <property type="entry name" value="RHO-INTERACTING TRANSCRIPTION TERMINATION FACTOR NUSG"/>
    <property type="match status" value="1"/>
</dbReference>
<keyword evidence="6" id="KW-0175">Coiled coil</keyword>
<evidence type="ECO:0000313" key="8">
    <source>
        <dbReference type="EMBL" id="HIX19395.1"/>
    </source>
</evidence>
<dbReference type="CDD" id="cd09891">
    <property type="entry name" value="NGN_Bact_1"/>
    <property type="match status" value="1"/>
</dbReference>
<dbReference type="InterPro" id="IPR008991">
    <property type="entry name" value="Translation_prot_SH3-like_sf"/>
</dbReference>
<dbReference type="CDD" id="cd06091">
    <property type="entry name" value="KOW_NusG"/>
    <property type="match status" value="1"/>
</dbReference>
<dbReference type="GO" id="GO:0031564">
    <property type="term" value="P:transcription antitermination"/>
    <property type="evidence" value="ECO:0007669"/>
    <property type="project" value="UniProtKB-UniRule"/>
</dbReference>
<dbReference type="HAMAP" id="MF_00948">
    <property type="entry name" value="NusG"/>
    <property type="match status" value="1"/>
</dbReference>
<dbReference type="InterPro" id="IPR043425">
    <property type="entry name" value="NusG-like"/>
</dbReference>
<dbReference type="Proteomes" id="UP000823964">
    <property type="component" value="Unassembled WGS sequence"/>
</dbReference>
<dbReference type="Gene3D" id="3.30.70.940">
    <property type="entry name" value="NusG, N-terminal domain"/>
    <property type="match status" value="1"/>
</dbReference>
<dbReference type="SMART" id="SM00738">
    <property type="entry name" value="NGN"/>
    <property type="match status" value="1"/>
</dbReference>
<gene>
    <name evidence="4" type="primary">nusG</name>
    <name evidence="8" type="ORF">H9862_02180</name>
</gene>
<comment type="function">
    <text evidence="4 5">Participates in transcription elongation, termination and antitermination.</text>
</comment>
<evidence type="ECO:0000259" key="7">
    <source>
        <dbReference type="SMART" id="SM00738"/>
    </source>
</evidence>
<evidence type="ECO:0000256" key="1">
    <source>
        <dbReference type="ARBA" id="ARBA00022814"/>
    </source>
</evidence>
<accession>A0A9D1VAC5</accession>
<dbReference type="InterPro" id="IPR014722">
    <property type="entry name" value="Rib_uL2_dom2"/>
</dbReference>
<evidence type="ECO:0000256" key="5">
    <source>
        <dbReference type="RuleBase" id="RU000538"/>
    </source>
</evidence>
<reference evidence="8" key="2">
    <citation type="submission" date="2021-04" db="EMBL/GenBank/DDBJ databases">
        <authorList>
            <person name="Gilroy R."/>
        </authorList>
    </citation>
    <scope>NUCLEOTIDE SEQUENCE</scope>
    <source>
        <strain evidence="8">14975</strain>
    </source>
</reference>